<reference evidence="2 3" key="1">
    <citation type="journal article" date="2019" name="ACS Chem. Biol.">
        <title>Identification and Mobilization of a Cryptic Antibiotic Biosynthesis Gene Locus from a Human-Pathogenic Nocardia Isolate.</title>
        <authorList>
            <person name="Herisse M."/>
            <person name="Ishida K."/>
            <person name="Porter J.L."/>
            <person name="Howden B."/>
            <person name="Hertweck C."/>
            <person name="Stinear T.P."/>
            <person name="Pidot S.J."/>
        </authorList>
    </citation>
    <scope>NUCLEOTIDE SEQUENCE [LARGE SCALE GENOMIC DNA]</scope>
    <source>
        <strain evidence="2 3">AUSMDU00012717</strain>
    </source>
</reference>
<dbReference type="InterPro" id="IPR000086">
    <property type="entry name" value="NUDIX_hydrolase_dom"/>
</dbReference>
<gene>
    <name evidence="2" type="ORF">F5544_11240</name>
</gene>
<dbReference type="PANTHER" id="PTHR21340">
    <property type="entry name" value="DIADENOSINE 5,5-P1,P4-TETRAPHOSPHATE PYROPHOSPHOHYDROLASE MUTT"/>
    <property type="match status" value="1"/>
</dbReference>
<dbReference type="RefSeq" id="WP_167473159.1">
    <property type="nucleotide sequence ID" value="NZ_CP046172.1"/>
</dbReference>
<dbReference type="PROSITE" id="PS51462">
    <property type="entry name" value="NUDIX"/>
    <property type="match status" value="1"/>
</dbReference>
<dbReference type="InterPro" id="IPR015797">
    <property type="entry name" value="NUDIX_hydrolase-like_dom_sf"/>
</dbReference>
<feature type="domain" description="Nudix hydrolase" evidence="1">
    <location>
        <begin position="2"/>
        <end position="154"/>
    </location>
</feature>
<dbReference type="Pfam" id="PF00293">
    <property type="entry name" value="NUDIX"/>
    <property type="match status" value="1"/>
</dbReference>
<evidence type="ECO:0000313" key="3">
    <source>
        <dbReference type="Proteomes" id="UP000503540"/>
    </source>
</evidence>
<dbReference type="CDD" id="cd04662">
    <property type="entry name" value="NUDIX_Hydrolase"/>
    <property type="match status" value="1"/>
</dbReference>
<accession>A0A6G9YAA6</accession>
<dbReference type="EMBL" id="CP046172">
    <property type="protein sequence ID" value="QIS10142.1"/>
    <property type="molecule type" value="Genomic_DNA"/>
</dbReference>
<evidence type="ECO:0000313" key="2">
    <source>
        <dbReference type="EMBL" id="QIS10142.1"/>
    </source>
</evidence>
<protein>
    <submittedName>
        <fullName evidence="2">NUDIX domain-containing protein</fullName>
    </submittedName>
</protein>
<sequence>MVAKFSAGILLFRMTDTTEVLLGHMGGPFWAKKDSGAWSLPKGEYDPATEEPRAAAAREFTEELGLPVPDGEWVALGDVTYGSGKSRKQLSAWAIEGDLDAGAIVPGTFEMEWPPKSGKLAEFPEIDRAGWFDLATAADKLGAGQRPLLDRLAELIANRRTAGTVMGD</sequence>
<dbReference type="Gene3D" id="3.90.79.10">
    <property type="entry name" value="Nucleoside Triphosphate Pyrophosphohydrolase"/>
    <property type="match status" value="1"/>
</dbReference>
<name>A0A6G9YAA6_9NOCA</name>
<dbReference type="GO" id="GO:0006167">
    <property type="term" value="P:AMP biosynthetic process"/>
    <property type="evidence" value="ECO:0007669"/>
    <property type="project" value="TreeGrafter"/>
</dbReference>
<dbReference type="SUPFAM" id="SSF55811">
    <property type="entry name" value="Nudix"/>
    <property type="match status" value="1"/>
</dbReference>
<keyword evidence="3" id="KW-1185">Reference proteome</keyword>
<proteinExistence type="predicted"/>
<dbReference type="GO" id="GO:0004081">
    <property type="term" value="F:bis(5'-nucleosyl)-tetraphosphatase (asymmetrical) activity"/>
    <property type="evidence" value="ECO:0007669"/>
    <property type="project" value="TreeGrafter"/>
</dbReference>
<dbReference type="AlphaFoldDB" id="A0A6G9YAA6"/>
<evidence type="ECO:0000259" key="1">
    <source>
        <dbReference type="PROSITE" id="PS51462"/>
    </source>
</evidence>
<dbReference type="GO" id="GO:0006754">
    <property type="term" value="P:ATP biosynthetic process"/>
    <property type="evidence" value="ECO:0007669"/>
    <property type="project" value="TreeGrafter"/>
</dbReference>
<dbReference type="InterPro" id="IPR051325">
    <property type="entry name" value="Nudix_hydrolase_domain"/>
</dbReference>
<organism evidence="2 3">
    <name type="scientific">Nocardia arthritidis</name>
    <dbReference type="NCBI Taxonomy" id="228602"/>
    <lineage>
        <taxon>Bacteria</taxon>
        <taxon>Bacillati</taxon>
        <taxon>Actinomycetota</taxon>
        <taxon>Actinomycetes</taxon>
        <taxon>Mycobacteriales</taxon>
        <taxon>Nocardiaceae</taxon>
        <taxon>Nocardia</taxon>
    </lineage>
</organism>
<dbReference type="Proteomes" id="UP000503540">
    <property type="component" value="Chromosome"/>
</dbReference>
<dbReference type="PANTHER" id="PTHR21340:SF7">
    <property type="entry name" value="NUDIX HYDROLASE DOMAIN-CONTAINING PROTEIN"/>
    <property type="match status" value="1"/>
</dbReference>
<dbReference type="KEGG" id="nah:F5544_11240"/>